<dbReference type="Gramene" id="CDX95157">
    <property type="protein sequence ID" value="CDX95157"/>
    <property type="gene ID" value="GSBRNA2T00100721001"/>
</dbReference>
<accession>A0A816J5C1</accession>
<feature type="transmembrane region" description="Helical" evidence="1">
    <location>
        <begin position="161"/>
        <end position="182"/>
    </location>
</feature>
<evidence type="ECO:0000313" key="2">
    <source>
        <dbReference type="EMBL" id="CAF1729732.1"/>
    </source>
</evidence>
<reference evidence="2" key="1">
    <citation type="submission" date="2021-01" db="EMBL/GenBank/DDBJ databases">
        <authorList>
            <consortium name="Genoscope - CEA"/>
            <person name="William W."/>
        </authorList>
    </citation>
    <scope>NUCLEOTIDE SEQUENCE</scope>
</reference>
<keyword evidence="1" id="KW-1133">Transmembrane helix</keyword>
<dbReference type="Proteomes" id="UP001295469">
    <property type="component" value="Chromosome C09"/>
</dbReference>
<keyword evidence="1" id="KW-0812">Transmembrane</keyword>
<organism evidence="2">
    <name type="scientific">Brassica napus</name>
    <name type="common">Rape</name>
    <dbReference type="NCBI Taxonomy" id="3708"/>
    <lineage>
        <taxon>Eukaryota</taxon>
        <taxon>Viridiplantae</taxon>
        <taxon>Streptophyta</taxon>
        <taxon>Embryophyta</taxon>
        <taxon>Tracheophyta</taxon>
        <taxon>Spermatophyta</taxon>
        <taxon>Magnoliopsida</taxon>
        <taxon>eudicotyledons</taxon>
        <taxon>Gunneridae</taxon>
        <taxon>Pentapetalae</taxon>
        <taxon>rosids</taxon>
        <taxon>malvids</taxon>
        <taxon>Brassicales</taxon>
        <taxon>Brassicaceae</taxon>
        <taxon>Brassiceae</taxon>
        <taxon>Brassica</taxon>
    </lineage>
</organism>
<dbReference type="EMBL" id="HG994373">
    <property type="protein sequence ID" value="CAF1729732.1"/>
    <property type="molecule type" value="Genomic_DNA"/>
</dbReference>
<feature type="transmembrane region" description="Helical" evidence="1">
    <location>
        <begin position="110"/>
        <end position="129"/>
    </location>
</feature>
<gene>
    <name evidence="2" type="ORF">DARMORV10_C09P25330.1</name>
</gene>
<sequence length="315" mass="37472">MDFRNWDPENRWGLGDYDRIGHLYSSGIKGIRKIHGDAEGKDYYWIWLRDLRLRSPISKDLYGSNTGLRLSMIISFRILDLVIIKTKLRDSEEVTWLEVLTSEDLVLRKFWTWVVVININGAWFSLYGGQLIGNSGDMKSGEGILIFMDQDLLVVRSSQQVMASGFYAGSVVWIVLEMLWYLGYEFKIGVLWLVEDSVMVCEIWLWWKSVYVFVNSNEKWICLGFEFHSGETFPKWRQKWRRVANWLTQLHLEFSYGFYGLQNKYQQTQESGNVYFWWAIILILDREFELAFELNLLAQWFNLLAQWFYLLRGFL</sequence>
<dbReference type="OMA" id="DFRNWDP"/>
<dbReference type="AlphaFoldDB" id="A0A816J5C1"/>
<keyword evidence="1" id="KW-0472">Membrane</keyword>
<evidence type="ECO:0000256" key="1">
    <source>
        <dbReference type="SAM" id="Phobius"/>
    </source>
</evidence>
<proteinExistence type="predicted"/>
<protein>
    <submittedName>
        <fullName evidence="2">(rape) hypothetical protein</fullName>
    </submittedName>
</protein>
<name>A0A816J5C1_BRANA</name>